<dbReference type="GO" id="GO:0016020">
    <property type="term" value="C:membrane"/>
    <property type="evidence" value="ECO:0007669"/>
    <property type="project" value="UniProtKB-SubCell"/>
</dbReference>
<evidence type="ECO:0000256" key="7">
    <source>
        <dbReference type="SAM" id="Phobius"/>
    </source>
</evidence>
<dbReference type="AlphaFoldDB" id="A0A4R4E4W5"/>
<dbReference type="InterPro" id="IPR001107">
    <property type="entry name" value="Band_7"/>
</dbReference>
<dbReference type="CDD" id="cd03405">
    <property type="entry name" value="SPFH_HflC"/>
    <property type="match status" value="1"/>
</dbReference>
<evidence type="ECO:0000256" key="1">
    <source>
        <dbReference type="ARBA" id="ARBA00004370"/>
    </source>
</evidence>
<organism evidence="9 10">
    <name type="scientific">Paenibacillus albiflavus</name>
    <dbReference type="NCBI Taxonomy" id="2545760"/>
    <lineage>
        <taxon>Bacteria</taxon>
        <taxon>Bacillati</taxon>
        <taxon>Bacillota</taxon>
        <taxon>Bacilli</taxon>
        <taxon>Bacillales</taxon>
        <taxon>Paenibacillaceae</taxon>
        <taxon>Paenibacillus</taxon>
    </lineage>
</organism>
<accession>A0A4R4E4W5</accession>
<name>A0A4R4E4W5_9BACL</name>
<dbReference type="GO" id="GO:0006508">
    <property type="term" value="P:proteolysis"/>
    <property type="evidence" value="ECO:0007669"/>
    <property type="project" value="UniProtKB-KW"/>
</dbReference>
<dbReference type="PIRSF" id="PIRSF005651">
    <property type="entry name" value="HflC"/>
    <property type="match status" value="1"/>
</dbReference>
<evidence type="ECO:0000313" key="10">
    <source>
        <dbReference type="Proteomes" id="UP000295418"/>
    </source>
</evidence>
<evidence type="ECO:0000256" key="3">
    <source>
        <dbReference type="ARBA" id="ARBA00022692"/>
    </source>
</evidence>
<keyword evidence="3 7" id="KW-0812">Transmembrane</keyword>
<feature type="transmembrane region" description="Helical" evidence="7">
    <location>
        <begin position="6"/>
        <end position="25"/>
    </location>
</feature>
<dbReference type="SUPFAM" id="SSF117892">
    <property type="entry name" value="Band 7/SPFH domain"/>
    <property type="match status" value="1"/>
</dbReference>
<keyword evidence="5 7" id="KW-0472">Membrane</keyword>
<feature type="domain" description="Band 7" evidence="8">
    <location>
        <begin position="20"/>
        <end position="186"/>
    </location>
</feature>
<comment type="subcellular location">
    <subcellularLocation>
        <location evidence="1">Membrane</location>
    </subcellularLocation>
</comment>
<dbReference type="SMART" id="SM00244">
    <property type="entry name" value="PHB"/>
    <property type="match status" value="1"/>
</dbReference>
<protein>
    <recommendedName>
        <fullName evidence="6">Protein HflC</fullName>
    </recommendedName>
</protein>
<keyword evidence="4 7" id="KW-1133">Transmembrane helix</keyword>
<proteinExistence type="inferred from homology"/>
<keyword evidence="9" id="KW-0645">Protease</keyword>
<dbReference type="RefSeq" id="WP_132419750.1">
    <property type="nucleotide sequence ID" value="NZ_SKFG01000025.1"/>
</dbReference>
<keyword evidence="9" id="KW-0378">Hydrolase</keyword>
<comment type="function">
    <text evidence="6">HflC and HflK could regulate a protease.</text>
</comment>
<dbReference type="OrthoDB" id="9809197at2"/>
<evidence type="ECO:0000256" key="5">
    <source>
        <dbReference type="ARBA" id="ARBA00023136"/>
    </source>
</evidence>
<evidence type="ECO:0000256" key="2">
    <source>
        <dbReference type="ARBA" id="ARBA00007862"/>
    </source>
</evidence>
<dbReference type="InterPro" id="IPR036013">
    <property type="entry name" value="Band_7/SPFH_dom_sf"/>
</dbReference>
<keyword evidence="10" id="KW-1185">Reference proteome</keyword>
<evidence type="ECO:0000313" key="9">
    <source>
        <dbReference type="EMBL" id="TCZ74654.1"/>
    </source>
</evidence>
<reference evidence="9 10" key="1">
    <citation type="submission" date="2019-03" db="EMBL/GenBank/DDBJ databases">
        <authorList>
            <person name="Kim M.K.M."/>
        </authorList>
    </citation>
    <scope>NUCLEOTIDE SEQUENCE [LARGE SCALE GENOMIC DNA]</scope>
    <source>
        <strain evidence="9 10">18JY21-1</strain>
    </source>
</reference>
<dbReference type="Proteomes" id="UP000295418">
    <property type="component" value="Unassembled WGS sequence"/>
</dbReference>
<dbReference type="Gene3D" id="3.30.479.30">
    <property type="entry name" value="Band 7 domain"/>
    <property type="match status" value="1"/>
</dbReference>
<dbReference type="GO" id="GO:0008233">
    <property type="term" value="F:peptidase activity"/>
    <property type="evidence" value="ECO:0007669"/>
    <property type="project" value="UniProtKB-KW"/>
</dbReference>
<evidence type="ECO:0000259" key="8">
    <source>
        <dbReference type="SMART" id="SM00244"/>
    </source>
</evidence>
<evidence type="ECO:0000256" key="4">
    <source>
        <dbReference type="ARBA" id="ARBA00022989"/>
    </source>
</evidence>
<dbReference type="Pfam" id="PF01145">
    <property type="entry name" value="Band_7"/>
    <property type="match status" value="1"/>
</dbReference>
<dbReference type="EMBL" id="SKFG01000025">
    <property type="protein sequence ID" value="TCZ74654.1"/>
    <property type="molecule type" value="Genomic_DNA"/>
</dbReference>
<sequence>MSKWITSIIGAIVVIILAVGSLFIVNQGEYKVVMKFGEFVRVYDKPGLHFKIPFIETTASMPKYQKVYNSNPTQILTKDKKPILVDNYTVWRINDPGKFLRTLKTVSYGESRIDAAVYNVVRRKLSEIEYGNIISENTSRGNLNDEITKEVALQLEKSNFGIEVVDVRIKRTDLPDENKQSVYNRMITDRQSIAASYLSEGDEESRKITSKADREATELKAQAEADAKKIIAEGEQEAAKIYNDAYGKDPGFYQLYRTLESYLTTFKGEPVIMMPIDSPYTKILMGQK</sequence>
<comment type="similarity">
    <text evidence="2 6">Belongs to the band 7/mec-2 family. HflC subfamily.</text>
</comment>
<dbReference type="InterPro" id="IPR010200">
    <property type="entry name" value="HflC"/>
</dbReference>
<dbReference type="PANTHER" id="PTHR42911:SF1">
    <property type="entry name" value="MODULATOR OF FTSH PROTEASE HFLC"/>
    <property type="match status" value="1"/>
</dbReference>
<comment type="caution">
    <text evidence="9">The sequence shown here is derived from an EMBL/GenBank/DDBJ whole genome shotgun (WGS) entry which is preliminary data.</text>
</comment>
<evidence type="ECO:0000256" key="6">
    <source>
        <dbReference type="PIRNR" id="PIRNR005651"/>
    </source>
</evidence>
<dbReference type="PANTHER" id="PTHR42911">
    <property type="entry name" value="MODULATOR OF FTSH PROTEASE HFLC"/>
    <property type="match status" value="1"/>
</dbReference>
<gene>
    <name evidence="9" type="ORF">E0485_19560</name>
</gene>